<evidence type="ECO:0000313" key="2">
    <source>
        <dbReference type="Proteomes" id="UP000663860"/>
    </source>
</evidence>
<evidence type="ECO:0000313" key="1">
    <source>
        <dbReference type="EMBL" id="CAF1107605.1"/>
    </source>
</evidence>
<reference evidence="1" key="1">
    <citation type="submission" date="2021-02" db="EMBL/GenBank/DDBJ databases">
        <authorList>
            <person name="Nowell W R."/>
        </authorList>
    </citation>
    <scope>NUCLEOTIDE SEQUENCE</scope>
</reference>
<comment type="caution">
    <text evidence="1">The sequence shown here is derived from an EMBL/GenBank/DDBJ whole genome shotgun (WGS) entry which is preliminary data.</text>
</comment>
<organism evidence="1 2">
    <name type="scientific">Adineta steineri</name>
    <dbReference type="NCBI Taxonomy" id="433720"/>
    <lineage>
        <taxon>Eukaryota</taxon>
        <taxon>Metazoa</taxon>
        <taxon>Spiralia</taxon>
        <taxon>Gnathifera</taxon>
        <taxon>Rotifera</taxon>
        <taxon>Eurotatoria</taxon>
        <taxon>Bdelloidea</taxon>
        <taxon>Adinetida</taxon>
        <taxon>Adinetidae</taxon>
        <taxon>Adineta</taxon>
    </lineage>
</organism>
<dbReference type="EMBL" id="CAJNOE010000270">
    <property type="protein sequence ID" value="CAF1107605.1"/>
    <property type="molecule type" value="Genomic_DNA"/>
</dbReference>
<name>A0A814PLH4_9BILA</name>
<protein>
    <submittedName>
        <fullName evidence="1">Uncharacterized protein</fullName>
    </submittedName>
</protein>
<dbReference type="Proteomes" id="UP000663860">
    <property type="component" value="Unassembled WGS sequence"/>
</dbReference>
<accession>A0A814PLH4</accession>
<gene>
    <name evidence="1" type="ORF">IZO911_LOCUS23401</name>
</gene>
<sequence length="66" mass="7937">MKCYKNMLMINDEQEKSKLEQISIISERDADQKPFRLCVPQSRFLSQLTWIEEDRKEELLLSDMVD</sequence>
<dbReference type="AlphaFoldDB" id="A0A814PLH4"/>
<proteinExistence type="predicted"/>